<keyword evidence="5 6" id="KW-0732">Signal</keyword>
<comment type="caution">
    <text evidence="7">The sequence shown here is derived from an EMBL/GenBank/DDBJ whole genome shotgun (WGS) entry which is preliminary data.</text>
</comment>
<dbReference type="Pfam" id="PF06083">
    <property type="entry name" value="IL17"/>
    <property type="match status" value="1"/>
</dbReference>
<dbReference type="Proteomes" id="UP000886611">
    <property type="component" value="Unassembled WGS sequence"/>
</dbReference>
<dbReference type="AlphaFoldDB" id="A0A8X7XHD2"/>
<keyword evidence="8" id="KW-1185">Reference proteome</keyword>
<evidence type="ECO:0000313" key="7">
    <source>
        <dbReference type="EMBL" id="KAG2468291.1"/>
    </source>
</evidence>
<evidence type="ECO:0000256" key="1">
    <source>
        <dbReference type="ARBA" id="ARBA00004613"/>
    </source>
</evidence>
<sequence length="147" mass="16472">MSRCRGYLFTCLVAIVLKCLLYETVQASKVNCVKEKDTVLLLKKVTGFNGSKHTGSGDINQRSLSPWTWRWNHDSMRIPRSIPEAVCPDKCISISGVPDDTLNSLEIHQQILVLKINETRGCLPVYRVETLNVTVGCTCVNPMVIYS</sequence>
<feature type="signal peptide" evidence="6">
    <location>
        <begin position="1"/>
        <end position="27"/>
    </location>
</feature>
<evidence type="ECO:0000256" key="3">
    <source>
        <dbReference type="ARBA" id="ARBA00022514"/>
    </source>
</evidence>
<dbReference type="InterPro" id="IPR029034">
    <property type="entry name" value="Cystine-knot_cytokine"/>
</dbReference>
<dbReference type="InterPro" id="IPR020440">
    <property type="entry name" value="IL-17_chr"/>
</dbReference>
<accession>A0A8X7XHD2</accession>
<dbReference type="OrthoDB" id="6093351at2759"/>
<dbReference type="InterPro" id="IPR010345">
    <property type="entry name" value="IL-17_fam"/>
</dbReference>
<dbReference type="GO" id="GO:0005125">
    <property type="term" value="F:cytokine activity"/>
    <property type="evidence" value="ECO:0007669"/>
    <property type="project" value="UniProtKB-KW"/>
</dbReference>
<keyword evidence="3" id="KW-0202">Cytokine</keyword>
<comment type="subcellular location">
    <subcellularLocation>
        <location evidence="1">Secreted</location>
    </subcellularLocation>
</comment>
<evidence type="ECO:0000256" key="2">
    <source>
        <dbReference type="ARBA" id="ARBA00007236"/>
    </source>
</evidence>
<dbReference type="SUPFAM" id="SSF57501">
    <property type="entry name" value="Cystine-knot cytokines"/>
    <property type="match status" value="1"/>
</dbReference>
<evidence type="ECO:0000256" key="5">
    <source>
        <dbReference type="ARBA" id="ARBA00022729"/>
    </source>
</evidence>
<gene>
    <name evidence="7" type="primary">Il17f_0</name>
    <name evidence="7" type="ORF">GTO96_0015266</name>
</gene>
<evidence type="ECO:0000313" key="8">
    <source>
        <dbReference type="Proteomes" id="UP000886611"/>
    </source>
</evidence>
<dbReference type="PRINTS" id="PR01932">
    <property type="entry name" value="INTRLEUKIN17"/>
</dbReference>
<evidence type="ECO:0000256" key="4">
    <source>
        <dbReference type="ARBA" id="ARBA00022525"/>
    </source>
</evidence>
<dbReference type="GO" id="GO:0005615">
    <property type="term" value="C:extracellular space"/>
    <property type="evidence" value="ECO:0007669"/>
    <property type="project" value="UniProtKB-KW"/>
</dbReference>
<feature type="chain" id="PRO_5036479069" evidence="6">
    <location>
        <begin position="28"/>
        <end position="147"/>
    </location>
</feature>
<organism evidence="7 8">
    <name type="scientific">Polypterus senegalus</name>
    <name type="common">Senegal bichir</name>
    <dbReference type="NCBI Taxonomy" id="55291"/>
    <lineage>
        <taxon>Eukaryota</taxon>
        <taxon>Metazoa</taxon>
        <taxon>Chordata</taxon>
        <taxon>Craniata</taxon>
        <taxon>Vertebrata</taxon>
        <taxon>Euteleostomi</taxon>
        <taxon>Actinopterygii</taxon>
        <taxon>Polypteriformes</taxon>
        <taxon>Polypteridae</taxon>
        <taxon>Polypterus</taxon>
    </lineage>
</organism>
<name>A0A8X7XHD2_POLSE</name>
<feature type="non-terminal residue" evidence="7">
    <location>
        <position position="147"/>
    </location>
</feature>
<dbReference type="Gene3D" id="2.10.90.10">
    <property type="entry name" value="Cystine-knot cytokines"/>
    <property type="match status" value="1"/>
</dbReference>
<feature type="non-terminal residue" evidence="7">
    <location>
        <position position="1"/>
    </location>
</feature>
<reference evidence="7 8" key="1">
    <citation type="journal article" date="2021" name="Cell">
        <title>Tracing the genetic footprints of vertebrate landing in non-teleost ray-finned fishes.</title>
        <authorList>
            <person name="Bi X."/>
            <person name="Wang K."/>
            <person name="Yang L."/>
            <person name="Pan H."/>
            <person name="Jiang H."/>
            <person name="Wei Q."/>
            <person name="Fang M."/>
            <person name="Yu H."/>
            <person name="Zhu C."/>
            <person name="Cai Y."/>
            <person name="He Y."/>
            <person name="Gan X."/>
            <person name="Zeng H."/>
            <person name="Yu D."/>
            <person name="Zhu Y."/>
            <person name="Jiang H."/>
            <person name="Qiu Q."/>
            <person name="Yang H."/>
            <person name="Zhang Y.E."/>
            <person name="Wang W."/>
            <person name="Zhu M."/>
            <person name="He S."/>
            <person name="Zhang G."/>
        </authorList>
    </citation>
    <scope>NUCLEOTIDE SEQUENCE [LARGE SCALE GENOMIC DNA]</scope>
    <source>
        <strain evidence="7">Bchr_013</strain>
    </source>
</reference>
<dbReference type="GO" id="GO:0006954">
    <property type="term" value="P:inflammatory response"/>
    <property type="evidence" value="ECO:0007669"/>
    <property type="project" value="InterPro"/>
</dbReference>
<comment type="similarity">
    <text evidence="2">Belongs to the IL-17 family.</text>
</comment>
<keyword evidence="4" id="KW-0964">Secreted</keyword>
<proteinExistence type="inferred from homology"/>
<dbReference type="EMBL" id="JAATIS010000485">
    <property type="protein sequence ID" value="KAG2468291.1"/>
    <property type="molecule type" value="Genomic_DNA"/>
</dbReference>
<evidence type="ECO:0000256" key="6">
    <source>
        <dbReference type="SAM" id="SignalP"/>
    </source>
</evidence>
<protein>
    <submittedName>
        <fullName evidence="7">IL17F protein</fullName>
    </submittedName>
</protein>